<evidence type="ECO:0000259" key="3">
    <source>
        <dbReference type="PROSITE" id="PS50055"/>
    </source>
</evidence>
<feature type="domain" description="Tyrosine-protein phosphatase" evidence="3">
    <location>
        <begin position="1"/>
        <end position="288"/>
    </location>
</feature>
<dbReference type="InterPro" id="IPR050348">
    <property type="entry name" value="Protein-Tyr_Phosphatase"/>
</dbReference>
<evidence type="ECO:0000256" key="1">
    <source>
        <dbReference type="ARBA" id="ARBA00009649"/>
    </source>
</evidence>
<dbReference type="AlphaFoldDB" id="A0A9P6E209"/>
<dbReference type="InterPro" id="IPR003595">
    <property type="entry name" value="Tyr_Pase_cat"/>
</dbReference>
<dbReference type="SMART" id="SM00194">
    <property type="entry name" value="PTPc"/>
    <property type="match status" value="1"/>
</dbReference>
<dbReference type="PROSITE" id="PS50056">
    <property type="entry name" value="TYR_PHOSPHATASE_2"/>
    <property type="match status" value="1"/>
</dbReference>
<dbReference type="InterPro" id="IPR000242">
    <property type="entry name" value="PTP_cat"/>
</dbReference>
<evidence type="ECO:0000313" key="6">
    <source>
        <dbReference type="Proteomes" id="UP000886523"/>
    </source>
</evidence>
<gene>
    <name evidence="5" type="ORF">BS47DRAFT_1287462</name>
</gene>
<name>A0A9P6E209_9AGAM</name>
<sequence>NRFGIEAYDRNRIVFADDPDRYINASYVREGAGGRWWVAAEAPSKEAVHAFLSLFLPPEDSLYPSARIHTIVQLSPQGEGSSHPPEPYFPPTLSHAYTIHAERGSTLPPLQVQTIKQKRISKANCTKTTFVISRPTRRSQLRETESFEVVHLLFESWPAKSVPNSDGLRALIHLIHLIYPLNTRPQQRHSHGHDDGHYKPKPKKLPHTDPPILVHCSEGGRTGTFIAINSLLRAQKCIPSPYDDIHTAPRIPPSPLGPPPSEIAADPVLREIDHIRDQRAAMIDNEAQVLSPLILFTTYLTHVHHPWVFSKRVVAHFRSASYTKCSGTVLLNGI</sequence>
<dbReference type="PANTHER" id="PTHR19134">
    <property type="entry name" value="RECEPTOR-TYPE TYROSINE-PROTEIN PHOSPHATASE"/>
    <property type="match status" value="1"/>
</dbReference>
<dbReference type="EMBL" id="MU128913">
    <property type="protein sequence ID" value="KAF9520223.1"/>
    <property type="molecule type" value="Genomic_DNA"/>
</dbReference>
<organism evidence="5 6">
    <name type="scientific">Hydnum rufescens UP504</name>
    <dbReference type="NCBI Taxonomy" id="1448309"/>
    <lineage>
        <taxon>Eukaryota</taxon>
        <taxon>Fungi</taxon>
        <taxon>Dikarya</taxon>
        <taxon>Basidiomycota</taxon>
        <taxon>Agaricomycotina</taxon>
        <taxon>Agaricomycetes</taxon>
        <taxon>Cantharellales</taxon>
        <taxon>Hydnaceae</taxon>
        <taxon>Hydnum</taxon>
    </lineage>
</organism>
<protein>
    <submittedName>
        <fullName evidence="5">Uncharacterized protein</fullName>
    </submittedName>
</protein>
<dbReference type="GO" id="GO:0004725">
    <property type="term" value="F:protein tyrosine phosphatase activity"/>
    <property type="evidence" value="ECO:0007669"/>
    <property type="project" value="InterPro"/>
</dbReference>
<dbReference type="SMART" id="SM00404">
    <property type="entry name" value="PTPc_motif"/>
    <property type="match status" value="1"/>
</dbReference>
<feature type="non-terminal residue" evidence="5">
    <location>
        <position position="1"/>
    </location>
</feature>
<evidence type="ECO:0000259" key="4">
    <source>
        <dbReference type="PROSITE" id="PS50056"/>
    </source>
</evidence>
<reference evidence="5" key="1">
    <citation type="journal article" date="2020" name="Nat. Commun.">
        <title>Large-scale genome sequencing of mycorrhizal fungi provides insights into the early evolution of symbiotic traits.</title>
        <authorList>
            <person name="Miyauchi S."/>
            <person name="Kiss E."/>
            <person name="Kuo A."/>
            <person name="Drula E."/>
            <person name="Kohler A."/>
            <person name="Sanchez-Garcia M."/>
            <person name="Morin E."/>
            <person name="Andreopoulos B."/>
            <person name="Barry K.W."/>
            <person name="Bonito G."/>
            <person name="Buee M."/>
            <person name="Carver A."/>
            <person name="Chen C."/>
            <person name="Cichocki N."/>
            <person name="Clum A."/>
            <person name="Culley D."/>
            <person name="Crous P.W."/>
            <person name="Fauchery L."/>
            <person name="Girlanda M."/>
            <person name="Hayes R.D."/>
            <person name="Keri Z."/>
            <person name="LaButti K."/>
            <person name="Lipzen A."/>
            <person name="Lombard V."/>
            <person name="Magnuson J."/>
            <person name="Maillard F."/>
            <person name="Murat C."/>
            <person name="Nolan M."/>
            <person name="Ohm R.A."/>
            <person name="Pangilinan J."/>
            <person name="Pereira M.F."/>
            <person name="Perotto S."/>
            <person name="Peter M."/>
            <person name="Pfister S."/>
            <person name="Riley R."/>
            <person name="Sitrit Y."/>
            <person name="Stielow J.B."/>
            <person name="Szollosi G."/>
            <person name="Zifcakova L."/>
            <person name="Stursova M."/>
            <person name="Spatafora J.W."/>
            <person name="Tedersoo L."/>
            <person name="Vaario L.M."/>
            <person name="Yamada A."/>
            <person name="Yan M."/>
            <person name="Wang P."/>
            <person name="Xu J."/>
            <person name="Bruns T."/>
            <person name="Baldrian P."/>
            <person name="Vilgalys R."/>
            <person name="Dunand C."/>
            <person name="Henrissat B."/>
            <person name="Grigoriev I.V."/>
            <person name="Hibbett D."/>
            <person name="Nagy L.G."/>
            <person name="Martin F.M."/>
        </authorList>
    </citation>
    <scope>NUCLEOTIDE SEQUENCE</scope>
    <source>
        <strain evidence="5">UP504</strain>
    </source>
</reference>
<accession>A0A9P6E209</accession>
<feature type="region of interest" description="Disordered" evidence="2">
    <location>
        <begin position="185"/>
        <end position="207"/>
    </location>
</feature>
<dbReference type="SUPFAM" id="SSF52799">
    <property type="entry name" value="(Phosphotyrosine protein) phosphatases II"/>
    <property type="match status" value="1"/>
</dbReference>
<dbReference type="InterPro" id="IPR029021">
    <property type="entry name" value="Prot-tyrosine_phosphatase-like"/>
</dbReference>
<dbReference type="Gene3D" id="3.90.190.10">
    <property type="entry name" value="Protein tyrosine phosphatase superfamily"/>
    <property type="match status" value="1"/>
</dbReference>
<dbReference type="PROSITE" id="PS50055">
    <property type="entry name" value="TYR_PHOSPHATASE_PTP"/>
    <property type="match status" value="1"/>
</dbReference>
<comment type="caution">
    <text evidence="5">The sequence shown here is derived from an EMBL/GenBank/DDBJ whole genome shotgun (WGS) entry which is preliminary data.</text>
</comment>
<keyword evidence="6" id="KW-1185">Reference proteome</keyword>
<dbReference type="OrthoDB" id="10253954at2759"/>
<dbReference type="InterPro" id="IPR000387">
    <property type="entry name" value="Tyr_Pase_dom"/>
</dbReference>
<dbReference type="PRINTS" id="PR00700">
    <property type="entry name" value="PRTYPHPHTASE"/>
</dbReference>
<comment type="similarity">
    <text evidence="1">Belongs to the protein-tyrosine phosphatase family. Non-receptor class subfamily.</text>
</comment>
<dbReference type="PANTHER" id="PTHR19134:SF449">
    <property type="entry name" value="TYROSINE-PROTEIN PHOSPHATASE 1"/>
    <property type="match status" value="1"/>
</dbReference>
<feature type="domain" description="Tyrosine specific protein phosphatases" evidence="4">
    <location>
        <begin position="209"/>
        <end position="290"/>
    </location>
</feature>
<dbReference type="Pfam" id="PF00102">
    <property type="entry name" value="Y_phosphatase"/>
    <property type="match status" value="1"/>
</dbReference>
<dbReference type="Proteomes" id="UP000886523">
    <property type="component" value="Unassembled WGS sequence"/>
</dbReference>
<proteinExistence type="inferred from homology"/>
<evidence type="ECO:0000313" key="5">
    <source>
        <dbReference type="EMBL" id="KAF9520223.1"/>
    </source>
</evidence>
<evidence type="ECO:0000256" key="2">
    <source>
        <dbReference type="SAM" id="MobiDB-lite"/>
    </source>
</evidence>